<comment type="caution">
    <text evidence="2">The sequence shown here is derived from an EMBL/GenBank/DDBJ whole genome shotgun (WGS) entry which is preliminary data.</text>
</comment>
<keyword evidence="1" id="KW-0175">Coiled coil</keyword>
<evidence type="ECO:0000313" key="2">
    <source>
        <dbReference type="EMBL" id="CAH3172334.1"/>
    </source>
</evidence>
<evidence type="ECO:0000256" key="1">
    <source>
        <dbReference type="SAM" id="Coils"/>
    </source>
</evidence>
<dbReference type="PANTHER" id="PTHR37508:SF1">
    <property type="entry name" value="TRANSMEMBRANE PROTEIN"/>
    <property type="match status" value="1"/>
</dbReference>
<dbReference type="Proteomes" id="UP001159405">
    <property type="component" value="Unassembled WGS sequence"/>
</dbReference>
<accession>A0ABN8QZI1</accession>
<dbReference type="EMBL" id="CALNXK010000172">
    <property type="protein sequence ID" value="CAH3172334.1"/>
    <property type="molecule type" value="Genomic_DNA"/>
</dbReference>
<organism evidence="2 3">
    <name type="scientific">Porites lobata</name>
    <dbReference type="NCBI Taxonomy" id="104759"/>
    <lineage>
        <taxon>Eukaryota</taxon>
        <taxon>Metazoa</taxon>
        <taxon>Cnidaria</taxon>
        <taxon>Anthozoa</taxon>
        <taxon>Hexacorallia</taxon>
        <taxon>Scleractinia</taxon>
        <taxon>Fungiina</taxon>
        <taxon>Poritidae</taxon>
        <taxon>Porites</taxon>
    </lineage>
</organism>
<sequence>MALSKPDSCVKIDGETFDLISIPSAESRMVQSAKREFLEQLDLHSLADDLGKLGKFMRLAYNGVAGHTELQIKVQRVGYKITKLADKSATTVYQFKETSQDVLEELQTTYQFLLEGLENAAVISLSMMADKAAGMAEAAEELRNDFDQAKDDVISALEDTQTAKGDQEKMKKSLDEEREEFEKKKKQAEELKEIAQKAEEEAEELYKQAQAREEKAQEVHDSIQKQEILKSTLRSVADSITGVFEGVTSAVGLALIKGLEEAAEKLKEIGDKAGYKKAIERAHREKMMYFEQMKKERDQRREAIQQCIECTQKIISCQNDSDLAEVAIDALHNSVGALKCLSATMMQASRFWEMMQIQCKQLARGEIKDKVEKMIEMPKELRLQTWTSAAFKKNALRYYTRWVLLDNLSSVYKLQIQNTSKELYKYLKENPTPEQAKSNVRQMAADLKDDLKQYQEDERLKETQSGSE</sequence>
<gene>
    <name evidence="2" type="ORF">PLOB_00012929</name>
</gene>
<proteinExistence type="predicted"/>
<feature type="coiled-coil region" evidence="1">
    <location>
        <begin position="437"/>
        <end position="464"/>
    </location>
</feature>
<dbReference type="PANTHER" id="PTHR37508">
    <property type="entry name" value="TRANSMEMBRANE PROTEIN"/>
    <property type="match status" value="1"/>
</dbReference>
<feature type="coiled-coil region" evidence="1">
    <location>
        <begin position="132"/>
        <end position="226"/>
    </location>
</feature>
<reference evidence="2 3" key="1">
    <citation type="submission" date="2022-05" db="EMBL/GenBank/DDBJ databases">
        <authorList>
            <consortium name="Genoscope - CEA"/>
            <person name="William W."/>
        </authorList>
    </citation>
    <scope>NUCLEOTIDE SEQUENCE [LARGE SCALE GENOMIC DNA]</scope>
</reference>
<name>A0ABN8QZI1_9CNID</name>
<evidence type="ECO:0000313" key="3">
    <source>
        <dbReference type="Proteomes" id="UP001159405"/>
    </source>
</evidence>
<protein>
    <submittedName>
        <fullName evidence="2">Uncharacterized protein</fullName>
    </submittedName>
</protein>
<keyword evidence="3" id="KW-1185">Reference proteome</keyword>